<dbReference type="InterPro" id="IPR008023">
    <property type="entry name" value="DUF748"/>
</dbReference>
<dbReference type="SUPFAM" id="SSF103088">
    <property type="entry name" value="OmpA-like"/>
    <property type="match status" value="1"/>
</dbReference>
<sequence>MKRRYFRNFVFYPFAVLTGLITALWVATPFVVEHYLIAYFHQQGEDASIGKLSVDFFPPKVDLKNITINNKTQDTLTLKRAVFEVEILPLLTKTVHISEAKIEGLNLLVAQQENNWIVAGIDTAQYLAKNTENEPKADDTEQEDVSPTRSPWKIKLPTFTVTDSQVNLSRQQDLAKPVESDTFRLSSLSIKGLSGHELNWKGNIVLSALVNQASLSINSDFDYTPEQANADISIKNLHLPIESFHHFLPSPFDEVKGQFNLAGKFQLRQKQVNGAPVFTVNNLDLETQVDSLDLYLNETDHLETQSTSLTLTQSNIEYVSANQLSITGAIALQSEQSRITQAGQLIQFGQLSVKAPLDIKRDVLDGEPTLTLNNLNLEAQVEALDLNLNETDSLATQSTSLKLTQSNIKFVSANLLSVIGTLELQSKQSHFTQANQVIQYGQLNLNTPLDIKRDALGLTAKSATTQIDMTDVSVALNSLAVENETTHIGLSNLAVTMDPQETLTASLTAEIQSNKLSVRQAGNTANYDVFNLSNTLSVRKEGDTITAKNTQLDININGLKATQIDGKQLSLGAATLTAEQLNVKQENQQPPLLEGVNLNFSSQLLDSLLSNEKRAASWKSADFNNLSFTQQDQKFDVSFAQLNVADLLLSQALSDEKNKQLPPLSHIGSIKINSVEANQDGASINTIATDSVNVNLIIDKQKRLENLVFIKADQQKTPQSSLESSNTPREKDVEDTVNMQDPAFKAPYYVILEAYDTTGTSSINVQDNSISPTLLRSLEIETLSLRKLNTKNKDQATVLALRARNGKYAILQSDITIWPLADKLTMKSELIIKEAELPPYSSYIANILGYQIDSGQLDLDLKLNSENGVLDGNSHILLREFDLGGRKESNSVIKAGAIPLNIAVSILKDSKNNIDLDIPLSGDIDNPEFGWQDFLLLPVRKALFTASSSYLMQTFVPYANVISIAQFAGDQLLKIRVEPLLFEAKESNLNASQDVFIKQLIALMKDKKDSQLKACGVASYLDLGFDNPPVSIDDAAKDVAKNLAQDRAHYLKDHLVKEGISSSRIYLCSPEIDLSKSSKPRVELNF</sequence>
<protein>
    <recommendedName>
        <fullName evidence="4">OmpA-like domain-containing protein</fullName>
    </recommendedName>
</protein>
<keyword evidence="1" id="KW-0812">Transmembrane</keyword>
<dbReference type="Pfam" id="PF05359">
    <property type="entry name" value="DUF748"/>
    <property type="match status" value="1"/>
</dbReference>
<dbReference type="InterPro" id="IPR036737">
    <property type="entry name" value="OmpA-like_sf"/>
</dbReference>
<dbReference type="EMBL" id="CP016181">
    <property type="protein sequence ID" value="AWY00251.1"/>
    <property type="molecule type" value="Genomic_DNA"/>
</dbReference>
<dbReference type="RefSeq" id="WP_112137745.1">
    <property type="nucleotide sequence ID" value="NZ_CP016181.1"/>
</dbReference>
<keyword evidence="1" id="KW-1133">Transmembrane helix</keyword>
<feature type="transmembrane region" description="Helical" evidence="1">
    <location>
        <begin position="9"/>
        <end position="32"/>
    </location>
</feature>
<reference evidence="2 3" key="1">
    <citation type="submission" date="2016-06" db="EMBL/GenBank/DDBJ databases">
        <title>The sequenced genome of the ice-adhering bacterium Marinomonas primoryensis, from Antarctica.</title>
        <authorList>
            <person name="Graham L."/>
            <person name="Vance T.D.R."/>
            <person name="Davies P.L."/>
        </authorList>
    </citation>
    <scope>NUCLEOTIDE SEQUENCE [LARGE SCALE GENOMIC DNA]</scope>
    <source>
        <strain evidence="2 3">AceL</strain>
    </source>
</reference>
<dbReference type="Gene3D" id="3.30.1330.60">
    <property type="entry name" value="OmpA-like domain"/>
    <property type="match status" value="1"/>
</dbReference>
<dbReference type="AlphaFoldDB" id="A0A2Z4PRP1"/>
<accession>A0A2Z4PRP1</accession>
<gene>
    <name evidence="2" type="ORF">A8139_09750</name>
</gene>
<dbReference type="Proteomes" id="UP000249898">
    <property type="component" value="Chromosome"/>
</dbReference>
<organism evidence="2 3">
    <name type="scientific">Marinomonas primoryensis</name>
    <dbReference type="NCBI Taxonomy" id="178399"/>
    <lineage>
        <taxon>Bacteria</taxon>
        <taxon>Pseudomonadati</taxon>
        <taxon>Pseudomonadota</taxon>
        <taxon>Gammaproteobacteria</taxon>
        <taxon>Oceanospirillales</taxon>
        <taxon>Oceanospirillaceae</taxon>
        <taxon>Marinomonas</taxon>
    </lineage>
</organism>
<evidence type="ECO:0008006" key="4">
    <source>
        <dbReference type="Google" id="ProtNLM"/>
    </source>
</evidence>
<evidence type="ECO:0000313" key="2">
    <source>
        <dbReference type="EMBL" id="AWY00251.1"/>
    </source>
</evidence>
<keyword evidence="1" id="KW-0472">Membrane</keyword>
<evidence type="ECO:0000313" key="3">
    <source>
        <dbReference type="Proteomes" id="UP000249898"/>
    </source>
</evidence>
<dbReference type="OrthoDB" id="6114420at2"/>
<evidence type="ECO:0000256" key="1">
    <source>
        <dbReference type="SAM" id="Phobius"/>
    </source>
</evidence>
<name>A0A2Z4PRP1_9GAMM</name>
<proteinExistence type="predicted"/>